<protein>
    <recommendedName>
        <fullName evidence="3">Glutamine amidotransferase type-2 domain-containing protein</fullName>
    </recommendedName>
</protein>
<accession>A0ABT0PWR1</accession>
<sequence>MCGVVMLHSNPIPSGPQPAAIDCETAILIRSVFLPIFNRVSSWTALIDEMQAREYSLAFRGGTFSIIDDRNGKRLCGLRFLGLNLQELVARMGRPKVIVRSGRKLDGELMRDPAELLRN</sequence>
<dbReference type="EMBL" id="JAMFMB010000001">
    <property type="protein sequence ID" value="MCL6282041.1"/>
    <property type="molecule type" value="Genomic_DNA"/>
</dbReference>
<evidence type="ECO:0008006" key="3">
    <source>
        <dbReference type="Google" id="ProtNLM"/>
    </source>
</evidence>
<dbReference type="Proteomes" id="UP001203880">
    <property type="component" value="Unassembled WGS sequence"/>
</dbReference>
<name>A0ABT0PWR1_9RHOB</name>
<organism evidence="1 2">
    <name type="scientific">Ruegeria spongiae</name>
    <dbReference type="NCBI Taxonomy" id="2942209"/>
    <lineage>
        <taxon>Bacteria</taxon>
        <taxon>Pseudomonadati</taxon>
        <taxon>Pseudomonadota</taxon>
        <taxon>Alphaproteobacteria</taxon>
        <taxon>Rhodobacterales</taxon>
        <taxon>Roseobacteraceae</taxon>
        <taxon>Ruegeria</taxon>
    </lineage>
</organism>
<proteinExistence type="predicted"/>
<evidence type="ECO:0000313" key="1">
    <source>
        <dbReference type="EMBL" id="MCL6282041.1"/>
    </source>
</evidence>
<dbReference type="RefSeq" id="WP_249705990.1">
    <property type="nucleotide sequence ID" value="NZ_JAMFMB010000001.1"/>
</dbReference>
<evidence type="ECO:0000313" key="2">
    <source>
        <dbReference type="Proteomes" id="UP001203880"/>
    </source>
</evidence>
<comment type="caution">
    <text evidence="1">The sequence shown here is derived from an EMBL/GenBank/DDBJ whole genome shotgun (WGS) entry which is preliminary data.</text>
</comment>
<keyword evidence="2" id="KW-1185">Reference proteome</keyword>
<reference evidence="1" key="1">
    <citation type="submission" date="2022-05" db="EMBL/GenBank/DDBJ databases">
        <authorList>
            <person name="Park J.-S."/>
        </authorList>
    </citation>
    <scope>NUCLEOTIDE SEQUENCE</scope>
    <source>
        <strain evidence="1">2012CJ41-6</strain>
    </source>
</reference>
<gene>
    <name evidence="1" type="ORF">M3P21_00735</name>
</gene>